<evidence type="ECO:0000256" key="1">
    <source>
        <dbReference type="ARBA" id="ARBA00004533"/>
    </source>
</evidence>
<dbReference type="AlphaFoldDB" id="A0A809S6U3"/>
<keyword evidence="8" id="KW-1185">Reference proteome</keyword>
<accession>A0A809S6U3</accession>
<proteinExistence type="predicted"/>
<dbReference type="InterPro" id="IPR004960">
    <property type="entry name" value="LipA_acyltrans"/>
</dbReference>
<dbReference type="CDD" id="cd07984">
    <property type="entry name" value="LPLAT_LABLAT-like"/>
    <property type="match status" value="1"/>
</dbReference>
<dbReference type="PANTHER" id="PTHR30606">
    <property type="entry name" value="LIPID A BIOSYNTHESIS LAUROYL ACYLTRANSFERASE"/>
    <property type="match status" value="1"/>
</dbReference>
<dbReference type="Proteomes" id="UP000463939">
    <property type="component" value="Chromosome"/>
</dbReference>
<dbReference type="EMBL" id="AP021881">
    <property type="protein sequence ID" value="BBO99322.1"/>
    <property type="molecule type" value="Genomic_DNA"/>
</dbReference>
<keyword evidence="5" id="KW-0472">Membrane</keyword>
<sequence>MLFKELSKQISAIFSQLMTRLGIGLLWLLHLLPSSVLGRVGEGIGYVIYYLAGKRRRIGEKNLALCFPAWSEKQRNQVLHRHFQVLSRAALEHGILFWSSHQRAGKLVQVEGWEHFEAIQNEPVILLAPHFVGLDMGGVPLLLKHYKLVSMYSRLKNPLFDALMLKARHRFGEHTLISRHEGVRPLIREIKRGAALYYLPDQDFGAKDAEFAPFFGVPAATINALPRLAKVSHANILPAVTRQLPNGLGYVLKFYPAWDNFPSDNMLADITRMNAFIEERVLEMPEQYFWLHKRFKTRPLGETSVYK</sequence>
<evidence type="ECO:0000256" key="3">
    <source>
        <dbReference type="ARBA" id="ARBA00022519"/>
    </source>
</evidence>
<dbReference type="RefSeq" id="WP_232526006.1">
    <property type="nucleotide sequence ID" value="NZ_AP021881.1"/>
</dbReference>
<dbReference type="GO" id="GO:0005886">
    <property type="term" value="C:plasma membrane"/>
    <property type="evidence" value="ECO:0007669"/>
    <property type="project" value="UniProtKB-SubCell"/>
</dbReference>
<dbReference type="PANTHER" id="PTHR30606:SF9">
    <property type="entry name" value="LIPID A BIOSYNTHESIS LAUROYLTRANSFERASE"/>
    <property type="match status" value="1"/>
</dbReference>
<dbReference type="Pfam" id="PF03279">
    <property type="entry name" value="Lip_A_acyltrans"/>
    <property type="match status" value="1"/>
</dbReference>
<reference evidence="8" key="1">
    <citation type="submission" date="2019-11" db="EMBL/GenBank/DDBJ databases">
        <title>Isolation and characterization of a novel species in the genus Sulfuriferula.</title>
        <authorList>
            <person name="Mochizuki J."/>
            <person name="Kojima H."/>
            <person name="Fukui M."/>
        </authorList>
    </citation>
    <scope>NUCLEOTIDE SEQUENCE [LARGE SCALE GENOMIC DNA]</scope>
    <source>
        <strain evidence="8">SGTM</strain>
    </source>
</reference>
<dbReference type="GO" id="GO:0009247">
    <property type="term" value="P:glycolipid biosynthetic process"/>
    <property type="evidence" value="ECO:0007669"/>
    <property type="project" value="UniProtKB-ARBA"/>
</dbReference>
<gene>
    <name evidence="7" type="ORF">SFSGTM_00310</name>
</gene>
<name>A0A809S6U3_9PROT</name>
<dbReference type="GO" id="GO:0016746">
    <property type="term" value="F:acyltransferase activity"/>
    <property type="evidence" value="ECO:0007669"/>
    <property type="project" value="UniProtKB-KW"/>
</dbReference>
<evidence type="ECO:0000313" key="7">
    <source>
        <dbReference type="EMBL" id="BBO99322.1"/>
    </source>
</evidence>
<comment type="subcellular location">
    <subcellularLocation>
        <location evidence="1">Cell inner membrane</location>
    </subcellularLocation>
</comment>
<evidence type="ECO:0000256" key="6">
    <source>
        <dbReference type="ARBA" id="ARBA00023315"/>
    </source>
</evidence>
<organism evidence="7 8">
    <name type="scientific">Sulfuriferula nivalis</name>
    <dbReference type="NCBI Taxonomy" id="2675298"/>
    <lineage>
        <taxon>Bacteria</taxon>
        <taxon>Pseudomonadati</taxon>
        <taxon>Pseudomonadota</taxon>
        <taxon>Betaproteobacteria</taxon>
        <taxon>Nitrosomonadales</taxon>
        <taxon>Sulfuricellaceae</taxon>
        <taxon>Sulfuriferula</taxon>
    </lineage>
</organism>
<keyword evidence="6 7" id="KW-0012">Acyltransferase</keyword>
<dbReference type="KEGG" id="sniv:SFSGTM_00310"/>
<evidence type="ECO:0000256" key="4">
    <source>
        <dbReference type="ARBA" id="ARBA00022679"/>
    </source>
</evidence>
<evidence type="ECO:0000313" key="8">
    <source>
        <dbReference type="Proteomes" id="UP000463939"/>
    </source>
</evidence>
<keyword evidence="3" id="KW-0997">Cell inner membrane</keyword>
<dbReference type="PIRSF" id="PIRSF026649">
    <property type="entry name" value="MsbB"/>
    <property type="match status" value="1"/>
</dbReference>
<evidence type="ECO:0000256" key="2">
    <source>
        <dbReference type="ARBA" id="ARBA00022475"/>
    </source>
</evidence>
<keyword evidence="2" id="KW-1003">Cell membrane</keyword>
<keyword evidence="4 7" id="KW-0808">Transferase</keyword>
<evidence type="ECO:0000256" key="5">
    <source>
        <dbReference type="ARBA" id="ARBA00023136"/>
    </source>
</evidence>
<protein>
    <submittedName>
        <fullName evidence="7">Lauroyl acyltransferase</fullName>
    </submittedName>
</protein>